<dbReference type="PANTHER" id="PTHR30385">
    <property type="entry name" value="SIGMA FACTOR F FLAGELLAR"/>
    <property type="match status" value="1"/>
</dbReference>
<keyword evidence="6" id="KW-0804">Transcription</keyword>
<evidence type="ECO:0000313" key="9">
    <source>
        <dbReference type="EMBL" id="HIW86068.1"/>
    </source>
</evidence>
<dbReference type="InterPro" id="IPR014284">
    <property type="entry name" value="RNA_pol_sigma-70_dom"/>
</dbReference>
<dbReference type="PIRSF" id="PIRSF002939">
    <property type="entry name" value="RNA_polymerase_sigma-H_factor"/>
    <property type="match status" value="1"/>
</dbReference>
<feature type="domain" description="RNA polymerase sigma-70" evidence="8">
    <location>
        <begin position="51"/>
        <end position="64"/>
    </location>
</feature>
<organism evidence="9 10">
    <name type="scientific">Candidatus Eubacterium faecipullorum</name>
    <dbReference type="NCBI Taxonomy" id="2838571"/>
    <lineage>
        <taxon>Bacteria</taxon>
        <taxon>Bacillati</taxon>
        <taxon>Bacillota</taxon>
        <taxon>Clostridia</taxon>
        <taxon>Eubacteriales</taxon>
        <taxon>Eubacteriaceae</taxon>
        <taxon>Eubacterium</taxon>
    </lineage>
</organism>
<dbReference type="InterPro" id="IPR016032">
    <property type="entry name" value="Sig_transdc_resp-reg_C-effctor"/>
</dbReference>
<sequence>MDKFNNMNESDILALAKEGDSGAADFIIKKYKYIAVKAASGWTNAAIEPEDLMQEGMIGLLAAIKSYNADKGTPFLSYAYTCVYNSIQTALRKVNRQKDIPKNDVVPFEKEFVDGKINSLSAEDSFLAGESVSLLLQQLDKSLSKLENGVLRLFLVGCSYNEIAQKLDKSPKAIDNALQRIRKKLKEVSF</sequence>
<dbReference type="InterPro" id="IPR013325">
    <property type="entry name" value="RNA_pol_sigma_r2"/>
</dbReference>
<dbReference type="SUPFAM" id="SSF46894">
    <property type="entry name" value="C-terminal effector domain of the bipartite response regulators"/>
    <property type="match status" value="1"/>
</dbReference>
<dbReference type="InterPro" id="IPR036388">
    <property type="entry name" value="WH-like_DNA-bd_sf"/>
</dbReference>
<dbReference type="InterPro" id="IPR013249">
    <property type="entry name" value="RNA_pol_sigma70_r4_t2"/>
</dbReference>
<dbReference type="GO" id="GO:0003677">
    <property type="term" value="F:DNA binding"/>
    <property type="evidence" value="ECO:0007669"/>
    <property type="project" value="UniProtKB-KW"/>
</dbReference>
<dbReference type="Gene3D" id="1.20.120.1810">
    <property type="match status" value="1"/>
</dbReference>
<dbReference type="GO" id="GO:0016987">
    <property type="term" value="F:sigma factor activity"/>
    <property type="evidence" value="ECO:0007669"/>
    <property type="project" value="UniProtKB-KW"/>
</dbReference>
<evidence type="ECO:0000256" key="6">
    <source>
        <dbReference type="ARBA" id="ARBA00023163"/>
    </source>
</evidence>
<reference evidence="9" key="1">
    <citation type="journal article" date="2021" name="PeerJ">
        <title>Extensive microbial diversity within the chicken gut microbiome revealed by metagenomics and culture.</title>
        <authorList>
            <person name="Gilroy R."/>
            <person name="Ravi A."/>
            <person name="Getino M."/>
            <person name="Pursley I."/>
            <person name="Horton D.L."/>
            <person name="Alikhan N.F."/>
            <person name="Baker D."/>
            <person name="Gharbi K."/>
            <person name="Hall N."/>
            <person name="Watson M."/>
            <person name="Adriaenssens E.M."/>
            <person name="Foster-Nyarko E."/>
            <person name="Jarju S."/>
            <person name="Secka A."/>
            <person name="Antonio M."/>
            <person name="Oren A."/>
            <person name="Chaudhuri R.R."/>
            <person name="La Ragione R."/>
            <person name="Hildebrand F."/>
            <person name="Pallen M.J."/>
        </authorList>
    </citation>
    <scope>NUCLEOTIDE SEQUENCE</scope>
    <source>
        <strain evidence="9">421</strain>
    </source>
</reference>
<dbReference type="GO" id="GO:0006352">
    <property type="term" value="P:DNA-templated transcription initiation"/>
    <property type="evidence" value="ECO:0007669"/>
    <property type="project" value="InterPro"/>
</dbReference>
<dbReference type="PROSITE" id="PS00715">
    <property type="entry name" value="SIGMA70_1"/>
    <property type="match status" value="1"/>
</dbReference>
<evidence type="ECO:0000256" key="3">
    <source>
        <dbReference type="ARBA" id="ARBA00023015"/>
    </source>
</evidence>
<dbReference type="Gene3D" id="1.10.10.10">
    <property type="entry name" value="Winged helix-like DNA-binding domain superfamily/Winged helix DNA-binding domain"/>
    <property type="match status" value="1"/>
</dbReference>
<reference evidence="9" key="2">
    <citation type="submission" date="2021-04" db="EMBL/GenBank/DDBJ databases">
        <authorList>
            <person name="Gilroy R."/>
        </authorList>
    </citation>
    <scope>NUCLEOTIDE SEQUENCE</scope>
    <source>
        <strain evidence="9">421</strain>
    </source>
</reference>
<evidence type="ECO:0000256" key="4">
    <source>
        <dbReference type="ARBA" id="ARBA00023082"/>
    </source>
</evidence>
<dbReference type="PANTHER" id="PTHR30385:SF1">
    <property type="entry name" value="RNA POLYMERASE SIGMA-H FACTOR"/>
    <property type="match status" value="1"/>
</dbReference>
<dbReference type="InterPro" id="IPR000943">
    <property type="entry name" value="RNA_pol_sigma70"/>
</dbReference>
<dbReference type="Pfam" id="PF08281">
    <property type="entry name" value="Sigma70_r4_2"/>
    <property type="match status" value="1"/>
</dbReference>
<dbReference type="NCBIfam" id="TIGR02937">
    <property type="entry name" value="sigma70-ECF"/>
    <property type="match status" value="1"/>
</dbReference>
<gene>
    <name evidence="9" type="ORF">IAA48_06180</name>
</gene>
<dbReference type="Proteomes" id="UP000824205">
    <property type="component" value="Unassembled WGS sequence"/>
</dbReference>
<proteinExistence type="inferred from homology"/>
<keyword evidence="3" id="KW-0805">Transcription regulation</keyword>
<evidence type="ECO:0000259" key="8">
    <source>
        <dbReference type="PROSITE" id="PS00715"/>
    </source>
</evidence>
<protein>
    <recommendedName>
        <fullName evidence="2">RNA polymerase sigma factor SigS</fullName>
    </recommendedName>
</protein>
<dbReference type="EMBL" id="DXGE01000026">
    <property type="protein sequence ID" value="HIW86068.1"/>
    <property type="molecule type" value="Genomic_DNA"/>
</dbReference>
<evidence type="ECO:0000256" key="7">
    <source>
        <dbReference type="ARBA" id="ARBA00024701"/>
    </source>
</evidence>
<keyword evidence="4" id="KW-0731">Sigma factor</keyword>
<dbReference type="InterPro" id="IPR016371">
    <property type="entry name" value="RNA_pol_sigma-H_factor"/>
</dbReference>
<evidence type="ECO:0000313" key="10">
    <source>
        <dbReference type="Proteomes" id="UP000824205"/>
    </source>
</evidence>
<name>A0A9D1UG30_9FIRM</name>
<dbReference type="SUPFAM" id="SSF88946">
    <property type="entry name" value="Sigma2 domain of RNA polymerase sigma factors"/>
    <property type="match status" value="1"/>
</dbReference>
<dbReference type="AlphaFoldDB" id="A0A9D1UG30"/>
<evidence type="ECO:0000256" key="2">
    <source>
        <dbReference type="ARBA" id="ARBA00021245"/>
    </source>
</evidence>
<evidence type="ECO:0000256" key="5">
    <source>
        <dbReference type="ARBA" id="ARBA00023125"/>
    </source>
</evidence>
<comment type="similarity">
    <text evidence="1">Belongs to the sigma-70 factor family.</text>
</comment>
<comment type="function">
    <text evidence="7">Sigma factors are initiation factors that promote the attachment of RNA polymerase to specific initiation sites and are then released. Sigma-S contributes to the protection against external stress, thus playing a role in cellular fitness and survival.</text>
</comment>
<accession>A0A9D1UG30</accession>
<evidence type="ECO:0000256" key="1">
    <source>
        <dbReference type="ARBA" id="ARBA00007788"/>
    </source>
</evidence>
<dbReference type="InterPro" id="IPR007627">
    <property type="entry name" value="RNA_pol_sigma70_r2"/>
</dbReference>
<comment type="caution">
    <text evidence="9">The sequence shown here is derived from an EMBL/GenBank/DDBJ whole genome shotgun (WGS) entry which is preliminary data.</text>
</comment>
<dbReference type="Pfam" id="PF04542">
    <property type="entry name" value="Sigma70_r2"/>
    <property type="match status" value="1"/>
</dbReference>
<keyword evidence="5" id="KW-0238">DNA-binding</keyword>